<evidence type="ECO:0000256" key="6">
    <source>
        <dbReference type="ARBA" id="ARBA00022842"/>
    </source>
</evidence>
<comment type="subcellular location">
    <subcellularLocation>
        <location evidence="1">Nucleus</location>
    </subcellularLocation>
</comment>
<evidence type="ECO:0000256" key="14">
    <source>
        <dbReference type="SAM" id="MobiDB-lite"/>
    </source>
</evidence>
<dbReference type="EC" id="3.1.3.48" evidence="13"/>
<dbReference type="Pfam" id="PF00702">
    <property type="entry name" value="Hydrolase"/>
    <property type="match status" value="1"/>
</dbReference>
<comment type="cofactor">
    <cofactor evidence="13">
        <name>Mg(2+)</name>
        <dbReference type="ChEBI" id="CHEBI:18420"/>
    </cofactor>
    <text evidence="13">Binds 1 Mg(2+) ion per subunit.</text>
</comment>
<evidence type="ECO:0000256" key="10">
    <source>
        <dbReference type="ARBA" id="ARBA00023163"/>
    </source>
</evidence>
<keyword evidence="4 13" id="KW-0479">Metal-binding</keyword>
<protein>
    <recommendedName>
        <fullName evidence="13">Eyes absent homolog</fullName>
        <ecNumber evidence="13">3.1.3.48</ecNumber>
    </recommendedName>
</protein>
<evidence type="ECO:0000256" key="12">
    <source>
        <dbReference type="ARBA" id="ARBA00051722"/>
    </source>
</evidence>
<dbReference type="Proteomes" id="UP000694871">
    <property type="component" value="Unplaced"/>
</dbReference>
<dbReference type="SFLD" id="SFLDG01129">
    <property type="entry name" value="C1.5:_HAD__Beta-PGM__Phosphata"/>
    <property type="match status" value="1"/>
</dbReference>
<keyword evidence="3" id="KW-0217">Developmental protein</keyword>
<keyword evidence="6 13" id="KW-0460">Magnesium</keyword>
<gene>
    <name evidence="16" type="primary">EYA3</name>
</gene>
<feature type="region of interest" description="Disordered" evidence="14">
    <location>
        <begin position="1"/>
        <end position="48"/>
    </location>
</feature>
<keyword evidence="9" id="KW-0010">Activator</keyword>
<evidence type="ECO:0000256" key="1">
    <source>
        <dbReference type="ARBA" id="ARBA00004123"/>
    </source>
</evidence>
<dbReference type="InterPro" id="IPR006545">
    <property type="entry name" value="EYA_dom"/>
</dbReference>
<keyword evidence="7 13" id="KW-0904">Protein phosphatase</keyword>
<dbReference type="InterPro" id="IPR038102">
    <property type="entry name" value="EYA_dom_sf"/>
</dbReference>
<sequence length="575" mass="63224">MEDVQDLAEQPMKKAKMQESGEQMLRQVNSTEDSDQKPETSSLGANLSMSNEIMPCPDYISRSPNEYTSQMYSAKPYAHILSVPVSETMASYSGQTQYQALQQSSQTYAVYPQTTQAYGLPPFGALWPGMKPESGLIQTPSPSQHSVLTCTTGLTTSQSSPAHYSYPVQASSTNANSVSTSSAAVNISSSAVASISQQEYPTYTILGQSQYQPYFSSSSFGVIAPADSSTESSTLATTTYPSEKPNAMVPTQTAQRHSAGDLTTSPSLLRATASKDLDEQSRKNVTGKNRGKRKADSSLPQDNELERVFLWDLDETIIIFHSLLTGSYAQKYGKDPTLVIGSGLTMEEMIFEVADTHLFFNDLEECDQVHVEDVASDDNGQDLSNYNFATDGFSGAGSNGNHGSVGVQGGVDWMRKLAFRYRKVREVYDKYKNNVGALLSPEKKEALQRLREDIEVLTDNWLGTALKSLLLIQSRKNCVNVLITTTQLVPALAKVLLYGLGEVFPIENIYSATKIGKESCFERIVSRFGKKVTYVVIGDGRDEEMAAKQHNMPFWRITNHADLVSLHQALELDFL</sequence>
<keyword evidence="15" id="KW-1185">Reference proteome</keyword>
<reference evidence="16" key="1">
    <citation type="submission" date="2025-08" db="UniProtKB">
        <authorList>
            <consortium name="RefSeq"/>
        </authorList>
    </citation>
    <scope>IDENTIFICATION</scope>
</reference>
<keyword evidence="11" id="KW-0539">Nucleus</keyword>
<dbReference type="Gene3D" id="3.40.50.12350">
    <property type="match status" value="1"/>
</dbReference>
<evidence type="ECO:0000256" key="9">
    <source>
        <dbReference type="ARBA" id="ARBA00023159"/>
    </source>
</evidence>
<dbReference type="CDD" id="cd02601">
    <property type="entry name" value="HAD_Eya"/>
    <property type="match status" value="1"/>
</dbReference>
<evidence type="ECO:0000256" key="4">
    <source>
        <dbReference type="ARBA" id="ARBA00022723"/>
    </source>
</evidence>
<evidence type="ECO:0000313" key="15">
    <source>
        <dbReference type="Proteomes" id="UP000694871"/>
    </source>
</evidence>
<feature type="region of interest" description="Disordered" evidence="14">
    <location>
        <begin position="232"/>
        <end position="299"/>
    </location>
</feature>
<evidence type="ECO:0000256" key="11">
    <source>
        <dbReference type="ARBA" id="ARBA00023242"/>
    </source>
</evidence>
<dbReference type="RefSeq" id="XP_015274131.1">
    <property type="nucleotide sequence ID" value="XM_015418645.1"/>
</dbReference>
<comment type="similarity">
    <text evidence="2 13">Belongs to the HAD-like hydrolase superfamily. EYA family.</text>
</comment>
<dbReference type="InterPro" id="IPR042577">
    <property type="entry name" value="EYA_dom_metazoan"/>
</dbReference>
<dbReference type="NCBIfam" id="TIGR01658">
    <property type="entry name" value="EYA-cons_domain"/>
    <property type="match status" value="1"/>
</dbReference>
<evidence type="ECO:0000313" key="16">
    <source>
        <dbReference type="RefSeq" id="XP_015274131.1"/>
    </source>
</evidence>
<proteinExistence type="inferred from homology"/>
<dbReference type="PANTHER" id="PTHR10190:SF5">
    <property type="entry name" value="EYES ABSENT HOMOLOG 3"/>
    <property type="match status" value="1"/>
</dbReference>
<accession>A0ABM1KK94</accession>
<organism evidence="15 16">
    <name type="scientific">Gekko japonicus</name>
    <name type="common">Schlegel's Japanese gecko</name>
    <dbReference type="NCBI Taxonomy" id="146911"/>
    <lineage>
        <taxon>Eukaryota</taxon>
        <taxon>Metazoa</taxon>
        <taxon>Chordata</taxon>
        <taxon>Craniata</taxon>
        <taxon>Vertebrata</taxon>
        <taxon>Euteleostomi</taxon>
        <taxon>Lepidosauria</taxon>
        <taxon>Squamata</taxon>
        <taxon>Bifurcata</taxon>
        <taxon>Gekkota</taxon>
        <taxon>Gekkonidae</taxon>
        <taxon>Gekkoninae</taxon>
        <taxon>Gekko</taxon>
    </lineage>
</organism>
<keyword evidence="8 13" id="KW-0805">Transcription regulation</keyword>
<evidence type="ECO:0000256" key="2">
    <source>
        <dbReference type="ARBA" id="ARBA00010501"/>
    </source>
</evidence>
<dbReference type="InterPro" id="IPR028472">
    <property type="entry name" value="EYA"/>
</dbReference>
<dbReference type="PANTHER" id="PTHR10190">
    <property type="entry name" value="EYES ABSENT"/>
    <property type="match status" value="1"/>
</dbReference>
<evidence type="ECO:0000256" key="7">
    <source>
        <dbReference type="ARBA" id="ARBA00022912"/>
    </source>
</evidence>
<feature type="compositionally biased region" description="Polar residues" evidence="14">
    <location>
        <begin position="249"/>
        <end position="267"/>
    </location>
</feature>
<feature type="compositionally biased region" description="Basic and acidic residues" evidence="14">
    <location>
        <begin position="273"/>
        <end position="282"/>
    </location>
</feature>
<keyword evidence="5 13" id="KW-0378">Hydrolase</keyword>
<comment type="catalytic activity">
    <reaction evidence="12 13">
        <text>O-phospho-L-tyrosyl-[protein] + H2O = L-tyrosyl-[protein] + phosphate</text>
        <dbReference type="Rhea" id="RHEA:10684"/>
        <dbReference type="Rhea" id="RHEA-COMP:10136"/>
        <dbReference type="Rhea" id="RHEA-COMP:20101"/>
        <dbReference type="ChEBI" id="CHEBI:15377"/>
        <dbReference type="ChEBI" id="CHEBI:43474"/>
        <dbReference type="ChEBI" id="CHEBI:46858"/>
        <dbReference type="ChEBI" id="CHEBI:61978"/>
        <dbReference type="EC" id="3.1.3.48"/>
    </reaction>
</comment>
<dbReference type="SFLD" id="SFLDS00003">
    <property type="entry name" value="Haloacid_Dehalogenase"/>
    <property type="match status" value="1"/>
</dbReference>
<feature type="compositionally biased region" description="Polar residues" evidence="14">
    <location>
        <begin position="39"/>
        <end position="48"/>
    </location>
</feature>
<name>A0ABM1KK94_GEKJA</name>
<keyword evidence="10" id="KW-0804">Transcription</keyword>
<evidence type="ECO:0000256" key="3">
    <source>
        <dbReference type="ARBA" id="ARBA00022473"/>
    </source>
</evidence>
<evidence type="ECO:0000256" key="5">
    <source>
        <dbReference type="ARBA" id="ARBA00022801"/>
    </source>
</evidence>
<evidence type="ECO:0000256" key="8">
    <source>
        <dbReference type="ARBA" id="ARBA00023015"/>
    </source>
</evidence>
<dbReference type="GeneID" id="107116676"/>
<evidence type="ECO:0000256" key="13">
    <source>
        <dbReference type="RuleBase" id="RU362036"/>
    </source>
</evidence>